<feature type="domain" description="ChrR-like cupin" evidence="1">
    <location>
        <begin position="27"/>
        <end position="106"/>
    </location>
</feature>
<evidence type="ECO:0000259" key="1">
    <source>
        <dbReference type="Pfam" id="PF12973"/>
    </source>
</evidence>
<dbReference type="EMBL" id="BAAATZ010000035">
    <property type="protein sequence ID" value="GAA2737766.1"/>
    <property type="molecule type" value="Genomic_DNA"/>
</dbReference>
<dbReference type="InterPro" id="IPR025979">
    <property type="entry name" value="ChrR-like_cupin_dom"/>
</dbReference>
<proteinExistence type="predicted"/>
<comment type="caution">
    <text evidence="2">The sequence shown here is derived from an EMBL/GenBank/DDBJ whole genome shotgun (WGS) entry which is preliminary data.</text>
</comment>
<evidence type="ECO:0000313" key="2">
    <source>
        <dbReference type="EMBL" id="GAA2737766.1"/>
    </source>
</evidence>
<accession>A0ABN3USQ0</accession>
<reference evidence="2 3" key="1">
    <citation type="journal article" date="2019" name="Int. J. Syst. Evol. Microbiol.">
        <title>The Global Catalogue of Microorganisms (GCM) 10K type strain sequencing project: providing services to taxonomists for standard genome sequencing and annotation.</title>
        <authorList>
            <consortium name="The Broad Institute Genomics Platform"/>
            <consortium name="The Broad Institute Genome Sequencing Center for Infectious Disease"/>
            <person name="Wu L."/>
            <person name="Ma J."/>
        </authorList>
    </citation>
    <scope>NUCLEOTIDE SEQUENCE [LARGE SCALE GENOMIC DNA]</scope>
    <source>
        <strain evidence="2 3">JCM 8201</strain>
    </source>
</reference>
<dbReference type="Pfam" id="PF12973">
    <property type="entry name" value="Cupin_7"/>
    <property type="match status" value="1"/>
</dbReference>
<organism evidence="2 3">
    <name type="scientific">Actinocorallia aurantiaca</name>
    <dbReference type="NCBI Taxonomy" id="46204"/>
    <lineage>
        <taxon>Bacteria</taxon>
        <taxon>Bacillati</taxon>
        <taxon>Actinomycetota</taxon>
        <taxon>Actinomycetes</taxon>
        <taxon>Streptosporangiales</taxon>
        <taxon>Thermomonosporaceae</taxon>
        <taxon>Actinocorallia</taxon>
    </lineage>
</organism>
<sequence>MRESRLVDLGALGRDWTGVTMPAASAPVRLVRLHADEAMGSSVSLVRFPPAWYRPGAGHYTCAEEFVVLEGRISVSGTAYPAGAHAFLPESATRADSAVDADGCLAVAWFSGPPRWRDGIADGAPGSGRKAESALSVLLGSLAELPGRLPGTTEGAAGFDVTFLEAGVWVYVPHGEPFPDLPGRALVRRWPSGA</sequence>
<dbReference type="RefSeq" id="WP_344457369.1">
    <property type="nucleotide sequence ID" value="NZ_BAAATZ010000035.1"/>
</dbReference>
<dbReference type="Proteomes" id="UP001501842">
    <property type="component" value="Unassembled WGS sequence"/>
</dbReference>
<name>A0ABN3USQ0_9ACTN</name>
<keyword evidence="3" id="KW-1185">Reference proteome</keyword>
<gene>
    <name evidence="2" type="ORF">GCM10010439_69170</name>
</gene>
<evidence type="ECO:0000313" key="3">
    <source>
        <dbReference type="Proteomes" id="UP001501842"/>
    </source>
</evidence>
<protein>
    <recommendedName>
        <fullName evidence="1">ChrR-like cupin domain-containing protein</fullName>
    </recommendedName>
</protein>
<dbReference type="Gene3D" id="2.60.120.10">
    <property type="entry name" value="Jelly Rolls"/>
    <property type="match status" value="1"/>
</dbReference>
<dbReference type="InterPro" id="IPR011051">
    <property type="entry name" value="RmlC_Cupin_sf"/>
</dbReference>
<dbReference type="SUPFAM" id="SSF51182">
    <property type="entry name" value="RmlC-like cupins"/>
    <property type="match status" value="1"/>
</dbReference>
<dbReference type="InterPro" id="IPR014710">
    <property type="entry name" value="RmlC-like_jellyroll"/>
</dbReference>